<reference evidence="3 4" key="1">
    <citation type="submission" date="2024-06" db="EMBL/GenBank/DDBJ databases">
        <authorList>
            <person name="Bataeva Y.V."/>
            <person name="Grigorian L.N."/>
            <person name="Solomentsev V.I."/>
        </authorList>
    </citation>
    <scope>NUCLEOTIDE SEQUENCE [LARGE SCALE GENOMIC DNA]</scope>
    <source>
        <strain evidence="4">SCPM-O-B-12605 (RCAM04882)</strain>
    </source>
</reference>
<evidence type="ECO:0000313" key="3">
    <source>
        <dbReference type="EMBL" id="MES0837139.1"/>
    </source>
</evidence>
<feature type="transmembrane region" description="Helical" evidence="1">
    <location>
        <begin position="113"/>
        <end position="145"/>
    </location>
</feature>
<dbReference type="EMBL" id="JBEQNB010000016">
    <property type="protein sequence ID" value="MES0837139.1"/>
    <property type="molecule type" value="Genomic_DNA"/>
</dbReference>
<keyword evidence="1" id="KW-1133">Transmembrane helix</keyword>
<accession>A0ABV2A1T8</accession>
<proteinExistence type="predicted"/>
<feature type="transmembrane region" description="Helical" evidence="1">
    <location>
        <begin position="199"/>
        <end position="222"/>
    </location>
</feature>
<protein>
    <submittedName>
        <fullName evidence="3">DUF418 domain-containing protein</fullName>
    </submittedName>
</protein>
<sequence length="403" mass="42590">MSLPPPPGTPASGGVPLSRRSLAPDLSRGVMLLVIAIVHAHIFQEMVGGDPQAPGAAFDAATTVFVMTFAEGRGYPMFAALFGYGLARIHLRRVAEGQPWPRVRSLVRRRGRWLVLIGVLHTVLLFFGDIIAVYGLIALMFAGLLHAGDRRLLAHGFTWMALGTLVYAFLNTVPSFTDPAAGGGVLTGSPSADMVTRLFTWPVMTPMLLMTSVFPFAVGVWAARRRVMEEPGLHLGLLRRSAFAGIPVAVLGGLPYGLASAGLWEAAGAAETALAWLHLLTGYAGGFGYAALIALLAVRLGDRRGPVVRALAATGQRSMTCYLLQSVGWTVLFAPYALGLASGLSELGSVLVGAAVWLATVVIADVMRRTGARGPAERLLRWGTYREPRSGAATVTAQARPGG</sequence>
<dbReference type="PANTHER" id="PTHR30590:SF2">
    <property type="entry name" value="INNER MEMBRANE PROTEIN"/>
    <property type="match status" value="1"/>
</dbReference>
<comment type="caution">
    <text evidence="3">The sequence shown here is derived from an EMBL/GenBank/DDBJ whole genome shotgun (WGS) entry which is preliminary data.</text>
</comment>
<gene>
    <name evidence="3" type="ORF">ABUK86_25410</name>
</gene>
<feature type="transmembrane region" description="Helical" evidence="1">
    <location>
        <begin position="319"/>
        <end position="341"/>
    </location>
</feature>
<evidence type="ECO:0000259" key="2">
    <source>
        <dbReference type="Pfam" id="PF04235"/>
    </source>
</evidence>
<dbReference type="InterPro" id="IPR052529">
    <property type="entry name" value="Bact_Transport_Assoc"/>
</dbReference>
<keyword evidence="4" id="KW-1185">Reference proteome</keyword>
<keyword evidence="1" id="KW-0472">Membrane</keyword>
<organism evidence="3 4">
    <name type="scientific">Nocardiopsis tropica</name>
    <dbReference type="NCBI Taxonomy" id="109330"/>
    <lineage>
        <taxon>Bacteria</taxon>
        <taxon>Bacillati</taxon>
        <taxon>Actinomycetota</taxon>
        <taxon>Actinomycetes</taxon>
        <taxon>Streptosporangiales</taxon>
        <taxon>Nocardiopsidaceae</taxon>
        <taxon>Nocardiopsis</taxon>
    </lineage>
</organism>
<feature type="transmembrane region" description="Helical" evidence="1">
    <location>
        <begin position="152"/>
        <end position="170"/>
    </location>
</feature>
<dbReference type="PANTHER" id="PTHR30590">
    <property type="entry name" value="INNER MEMBRANE PROTEIN"/>
    <property type="match status" value="1"/>
</dbReference>
<feature type="transmembrane region" description="Helical" evidence="1">
    <location>
        <begin position="347"/>
        <end position="367"/>
    </location>
</feature>
<feature type="transmembrane region" description="Helical" evidence="1">
    <location>
        <begin position="242"/>
        <end position="264"/>
    </location>
</feature>
<evidence type="ECO:0000313" key="4">
    <source>
        <dbReference type="Proteomes" id="UP001432401"/>
    </source>
</evidence>
<dbReference type="Pfam" id="PF04235">
    <property type="entry name" value="DUF418"/>
    <property type="match status" value="1"/>
</dbReference>
<keyword evidence="1" id="KW-0812">Transmembrane</keyword>
<dbReference type="InterPro" id="IPR007349">
    <property type="entry name" value="DUF418"/>
</dbReference>
<evidence type="ECO:0000256" key="1">
    <source>
        <dbReference type="SAM" id="Phobius"/>
    </source>
</evidence>
<feature type="transmembrane region" description="Helical" evidence="1">
    <location>
        <begin position="276"/>
        <end position="298"/>
    </location>
</feature>
<name>A0ABV2A1T8_9ACTN</name>
<feature type="domain" description="DUF418" evidence="2">
    <location>
        <begin position="222"/>
        <end position="386"/>
    </location>
</feature>
<dbReference type="Proteomes" id="UP001432401">
    <property type="component" value="Unassembled WGS sequence"/>
</dbReference>
<dbReference type="RefSeq" id="WP_352986037.1">
    <property type="nucleotide sequence ID" value="NZ_JBEQNA010000003.1"/>
</dbReference>